<evidence type="ECO:0000313" key="3">
    <source>
        <dbReference type="EMBL" id="MBC2602835.1"/>
    </source>
</evidence>
<gene>
    <name evidence="3" type="ORF">H5P30_13710</name>
</gene>
<dbReference type="Gene3D" id="3.40.50.880">
    <property type="match status" value="1"/>
</dbReference>
<name>A0A7X1B1P3_9BACT</name>
<organism evidence="3 4">
    <name type="scientific">Puniceicoccus vermicola</name>
    <dbReference type="NCBI Taxonomy" id="388746"/>
    <lineage>
        <taxon>Bacteria</taxon>
        <taxon>Pseudomonadati</taxon>
        <taxon>Verrucomicrobiota</taxon>
        <taxon>Opitutia</taxon>
        <taxon>Puniceicoccales</taxon>
        <taxon>Puniceicoccaceae</taxon>
        <taxon>Puniceicoccus</taxon>
    </lineage>
</organism>
<dbReference type="InterPro" id="IPR029062">
    <property type="entry name" value="Class_I_gatase-like"/>
</dbReference>
<sequence length="840" mass="91840">MSISILYPWAFALLPLGFFFWLWQRHSLSDLSLSRRRISTCIRFTLFTLLILALADPRFLLEQNQTQVVFVADASDSLGTEALEKLSDYQDFPGENARSLVLFGGEAEVSEIPEDGTPPLPGPIDPTRSRIANALRFAEATVPAGKAPTLVLLSDGQEDEEEIAAVASELAARDVRVHTVPIEPADKPEILVRSVSTPREANPQEPFPVEVEIVSNRASTTILEIYRNGALSAEKEIQLEPGNNRYSFTERAGDEGVVAITAAVRPREDQDTYIDNNQLTSHVRAGEESRVLLISDKPETLRYLSRALRQEGFRLDIRPPTGIPTTMAELEPFSLVVFDNVPATDPSVAQMSLIHQYVRDFGGGFLMIGGENSFGLGGYFDTPIDEILPIQSDFEKDKETPSLAVALVIDRSGSMSGEKIEMVKAASEATVSLLSPRDYSGVVAFDSQAFWVSDLQSATNGPSIIQKIRQLTASGGTNISPGLDLAHRALASNPAKLKHVILLTDGQSQPGPFYEQTSRMAREGITVSTVAVGNGADRALLEQIARWGNGRFHFTADPRKVVQIFARETVTASRSAIQELPFLPVQTRPAEFLDSIDFDSAPFLLGFVSTQPKATADLWLATETGEPLLATWRFGLGRTGAFTSDARNRWAIDWLRWRSFGQFWAGIFRHLERESDLGTTPAHIERKGDRLTLTAEAVGRSGEILPNATASLQLRLPSGETRKIALKTSAPGSFTADWPAEAGTHVVRLSLEEEGQPIGGQTLFYDVGYSGEYALRPAALEALGQLAQTTGGSLDPTPEQLSLNDRAVQVETELWPCLVIAALLLFPIDVALKRLPARHS</sequence>
<dbReference type="PANTHER" id="PTHR37947">
    <property type="entry name" value="BLL2462 PROTEIN"/>
    <property type="match status" value="1"/>
</dbReference>
<reference evidence="3 4" key="1">
    <citation type="submission" date="2020-07" db="EMBL/GenBank/DDBJ databases">
        <authorList>
            <person name="Feng X."/>
        </authorList>
    </citation>
    <scope>NUCLEOTIDE SEQUENCE [LARGE SCALE GENOMIC DNA]</scope>
    <source>
        <strain evidence="3 4">JCM14086</strain>
    </source>
</reference>
<dbReference type="SUPFAM" id="SSF52317">
    <property type="entry name" value="Class I glutamine amidotransferase-like"/>
    <property type="match status" value="1"/>
</dbReference>
<evidence type="ECO:0000313" key="4">
    <source>
        <dbReference type="Proteomes" id="UP000525652"/>
    </source>
</evidence>
<dbReference type="AlphaFoldDB" id="A0A7X1B1P3"/>
<feature type="transmembrane region" description="Helical" evidence="1">
    <location>
        <begin position="44"/>
        <end position="61"/>
    </location>
</feature>
<keyword evidence="1" id="KW-0472">Membrane</keyword>
<keyword evidence="4" id="KW-1185">Reference proteome</keyword>
<dbReference type="Proteomes" id="UP000525652">
    <property type="component" value="Unassembled WGS sequence"/>
</dbReference>
<dbReference type="Pfam" id="PF00092">
    <property type="entry name" value="VWA"/>
    <property type="match status" value="1"/>
</dbReference>
<dbReference type="SUPFAM" id="SSF53300">
    <property type="entry name" value="vWA-like"/>
    <property type="match status" value="2"/>
</dbReference>
<dbReference type="Pfam" id="PF07090">
    <property type="entry name" value="GATase1_like"/>
    <property type="match status" value="1"/>
</dbReference>
<dbReference type="Gene3D" id="3.40.50.410">
    <property type="entry name" value="von Willebrand factor, type A domain"/>
    <property type="match status" value="2"/>
</dbReference>
<keyword evidence="1" id="KW-1133">Transmembrane helix</keyword>
<dbReference type="EMBL" id="JACHVA010000102">
    <property type="protein sequence ID" value="MBC2602835.1"/>
    <property type="molecule type" value="Genomic_DNA"/>
</dbReference>
<accession>A0A7X1B1P3</accession>
<dbReference type="InterPro" id="IPR036465">
    <property type="entry name" value="vWFA_dom_sf"/>
</dbReference>
<dbReference type="InterPro" id="IPR010768">
    <property type="entry name" value="GATase1-like"/>
</dbReference>
<dbReference type="PANTHER" id="PTHR37947:SF2">
    <property type="entry name" value="VON WILLEBRAND FACTOR TYPE A"/>
    <property type="match status" value="1"/>
</dbReference>
<comment type="caution">
    <text evidence="3">The sequence shown here is derived from an EMBL/GenBank/DDBJ whole genome shotgun (WGS) entry which is preliminary data.</text>
</comment>
<proteinExistence type="predicted"/>
<evidence type="ECO:0000259" key="2">
    <source>
        <dbReference type="PROSITE" id="PS50234"/>
    </source>
</evidence>
<feature type="domain" description="VWFA" evidence="2">
    <location>
        <begin position="404"/>
        <end position="596"/>
    </location>
</feature>
<protein>
    <submittedName>
        <fullName evidence="3">VWA domain-containing protein</fullName>
    </submittedName>
</protein>
<dbReference type="SMART" id="SM00327">
    <property type="entry name" value="VWA"/>
    <property type="match status" value="1"/>
</dbReference>
<dbReference type="PROSITE" id="PS50234">
    <property type="entry name" value="VWFA"/>
    <property type="match status" value="1"/>
</dbReference>
<evidence type="ECO:0000256" key="1">
    <source>
        <dbReference type="SAM" id="Phobius"/>
    </source>
</evidence>
<dbReference type="RefSeq" id="WP_185693501.1">
    <property type="nucleotide sequence ID" value="NZ_JACHVA010000102.1"/>
</dbReference>
<feature type="transmembrane region" description="Helical" evidence="1">
    <location>
        <begin position="6"/>
        <end position="23"/>
    </location>
</feature>
<keyword evidence="1" id="KW-0812">Transmembrane</keyword>
<dbReference type="InterPro" id="IPR002035">
    <property type="entry name" value="VWF_A"/>
</dbReference>